<dbReference type="PANTHER" id="PTHR46173">
    <property type="entry name" value="CCA TRNA NUCLEOTIDYLTRANSFERASE 1, MITOCHONDRIAL"/>
    <property type="match status" value="1"/>
</dbReference>
<evidence type="ECO:0000256" key="1">
    <source>
        <dbReference type="ARBA" id="ARBA00001946"/>
    </source>
</evidence>
<keyword evidence="7" id="KW-0460">Magnesium</keyword>
<proteinExistence type="inferred from homology"/>
<feature type="domain" description="Poly A polymerase head" evidence="9">
    <location>
        <begin position="27"/>
        <end position="144"/>
    </location>
</feature>
<name>A0A9D2P1U4_9FIRM</name>
<protein>
    <submittedName>
        <fullName evidence="11">tRNA nucleotidyltransferase</fullName>
    </submittedName>
</protein>
<keyword evidence="5" id="KW-0479">Metal-binding</keyword>
<dbReference type="Gene3D" id="3.30.460.10">
    <property type="entry name" value="Beta Polymerase, domain 2"/>
    <property type="match status" value="1"/>
</dbReference>
<dbReference type="InterPro" id="IPR043519">
    <property type="entry name" value="NT_sf"/>
</dbReference>
<evidence type="ECO:0000256" key="6">
    <source>
        <dbReference type="ARBA" id="ARBA00022741"/>
    </source>
</evidence>
<accession>A0A9D2P1U4</accession>
<gene>
    <name evidence="11" type="ORF">H9701_07320</name>
</gene>
<dbReference type="GO" id="GO:0046872">
    <property type="term" value="F:metal ion binding"/>
    <property type="evidence" value="ECO:0007669"/>
    <property type="project" value="UniProtKB-KW"/>
</dbReference>
<comment type="similarity">
    <text evidence="8">Belongs to the tRNA nucleotidyltransferase/poly(A) polymerase family.</text>
</comment>
<evidence type="ECO:0000256" key="5">
    <source>
        <dbReference type="ARBA" id="ARBA00022723"/>
    </source>
</evidence>
<dbReference type="InterPro" id="IPR032828">
    <property type="entry name" value="PolyA_RNA-bd"/>
</dbReference>
<dbReference type="Pfam" id="PF12627">
    <property type="entry name" value="PolyA_pol_RNAbd"/>
    <property type="match status" value="1"/>
</dbReference>
<evidence type="ECO:0000259" key="10">
    <source>
        <dbReference type="Pfam" id="PF12627"/>
    </source>
</evidence>
<organism evidence="11 12">
    <name type="scientific">Candidatus Intestinimonas pullistercoris</name>
    <dbReference type="NCBI Taxonomy" id="2838623"/>
    <lineage>
        <taxon>Bacteria</taxon>
        <taxon>Bacillati</taxon>
        <taxon>Bacillota</taxon>
        <taxon>Clostridia</taxon>
        <taxon>Eubacteriales</taxon>
        <taxon>Intestinimonas</taxon>
    </lineage>
</organism>
<dbReference type="Proteomes" id="UP000823882">
    <property type="component" value="Unassembled WGS sequence"/>
</dbReference>
<evidence type="ECO:0000256" key="3">
    <source>
        <dbReference type="ARBA" id="ARBA00022694"/>
    </source>
</evidence>
<dbReference type="Pfam" id="PF01743">
    <property type="entry name" value="PolyA_pol"/>
    <property type="match status" value="1"/>
</dbReference>
<keyword evidence="8" id="KW-0694">RNA-binding</keyword>
<dbReference type="AlphaFoldDB" id="A0A9D2P1U4"/>
<dbReference type="CDD" id="cd05398">
    <property type="entry name" value="NT_ClassII-CCAase"/>
    <property type="match status" value="1"/>
</dbReference>
<dbReference type="GO" id="GO:0008033">
    <property type="term" value="P:tRNA processing"/>
    <property type="evidence" value="ECO:0007669"/>
    <property type="project" value="UniProtKB-KW"/>
</dbReference>
<keyword evidence="4" id="KW-0548">Nucleotidyltransferase</keyword>
<dbReference type="EMBL" id="DWWJ01000130">
    <property type="protein sequence ID" value="HJC41345.1"/>
    <property type="molecule type" value="Genomic_DNA"/>
</dbReference>
<sequence length="333" mass="36306">MDWNQVPEPVRACCGTLWRAGAEALPVGGCVRDTLLGRTPGDWDVATSALPEEVLALFPRTFPTGLRHGTVTVLLGDMPLEVTTFRREEGYRDGRRPDAVTFGVGLREDLSRRDFTINAMALARDGSIADPFGGQADLAAGLVRCVGDPDRRFQEDGLRLLRAVRFAAQLGFALEPETAAALARNAGMLDKVSGERIKAELEKVLLSPRPELAALPVELGMLSRFGAAPRRVDLSGLAALPPTPGDRWRGLCRASGLDITALPVERRLRRAVLQPETLPCALTGRDLYAMGLRGGDIGAARRALERYLAQYPEENQPDILQHKLRSWGFLPPE</sequence>
<evidence type="ECO:0000259" key="9">
    <source>
        <dbReference type="Pfam" id="PF01743"/>
    </source>
</evidence>
<dbReference type="SUPFAM" id="SSF81301">
    <property type="entry name" value="Nucleotidyltransferase"/>
    <property type="match status" value="1"/>
</dbReference>
<keyword evidence="6" id="KW-0547">Nucleotide-binding</keyword>
<dbReference type="Gene3D" id="1.10.3090.10">
    <property type="entry name" value="cca-adding enzyme, domain 2"/>
    <property type="match status" value="1"/>
</dbReference>
<dbReference type="GO" id="GO:0000166">
    <property type="term" value="F:nucleotide binding"/>
    <property type="evidence" value="ECO:0007669"/>
    <property type="project" value="UniProtKB-KW"/>
</dbReference>
<dbReference type="GO" id="GO:0016779">
    <property type="term" value="F:nucleotidyltransferase activity"/>
    <property type="evidence" value="ECO:0007669"/>
    <property type="project" value="UniProtKB-KW"/>
</dbReference>
<dbReference type="InterPro" id="IPR050264">
    <property type="entry name" value="Bact_CCA-adding_enz_type3_sf"/>
</dbReference>
<evidence type="ECO:0000313" key="11">
    <source>
        <dbReference type="EMBL" id="HJC41345.1"/>
    </source>
</evidence>
<evidence type="ECO:0000313" key="12">
    <source>
        <dbReference type="Proteomes" id="UP000823882"/>
    </source>
</evidence>
<comment type="caution">
    <text evidence="11">The sequence shown here is derived from an EMBL/GenBank/DDBJ whole genome shotgun (WGS) entry which is preliminary data.</text>
</comment>
<feature type="domain" description="tRNA nucleotidyltransferase/poly(A) polymerase RNA and SrmB- binding" evidence="10">
    <location>
        <begin position="171"/>
        <end position="212"/>
    </location>
</feature>
<comment type="cofactor">
    <cofactor evidence="1">
        <name>Mg(2+)</name>
        <dbReference type="ChEBI" id="CHEBI:18420"/>
    </cofactor>
</comment>
<keyword evidence="2 8" id="KW-0808">Transferase</keyword>
<dbReference type="GO" id="GO:0000049">
    <property type="term" value="F:tRNA binding"/>
    <property type="evidence" value="ECO:0007669"/>
    <property type="project" value="TreeGrafter"/>
</dbReference>
<keyword evidence="3" id="KW-0819">tRNA processing</keyword>
<dbReference type="PANTHER" id="PTHR46173:SF1">
    <property type="entry name" value="CCA TRNA NUCLEOTIDYLTRANSFERASE 1, MITOCHONDRIAL"/>
    <property type="match status" value="1"/>
</dbReference>
<evidence type="ECO:0000256" key="8">
    <source>
        <dbReference type="RuleBase" id="RU003953"/>
    </source>
</evidence>
<dbReference type="InterPro" id="IPR002646">
    <property type="entry name" value="PolA_pol_head_dom"/>
</dbReference>
<evidence type="ECO:0000256" key="2">
    <source>
        <dbReference type="ARBA" id="ARBA00022679"/>
    </source>
</evidence>
<evidence type="ECO:0000256" key="4">
    <source>
        <dbReference type="ARBA" id="ARBA00022695"/>
    </source>
</evidence>
<dbReference type="SUPFAM" id="SSF81891">
    <property type="entry name" value="Poly A polymerase C-terminal region-like"/>
    <property type="match status" value="1"/>
</dbReference>
<reference evidence="11" key="1">
    <citation type="journal article" date="2021" name="PeerJ">
        <title>Extensive microbial diversity within the chicken gut microbiome revealed by metagenomics and culture.</title>
        <authorList>
            <person name="Gilroy R."/>
            <person name="Ravi A."/>
            <person name="Getino M."/>
            <person name="Pursley I."/>
            <person name="Horton D.L."/>
            <person name="Alikhan N.F."/>
            <person name="Baker D."/>
            <person name="Gharbi K."/>
            <person name="Hall N."/>
            <person name="Watson M."/>
            <person name="Adriaenssens E.M."/>
            <person name="Foster-Nyarko E."/>
            <person name="Jarju S."/>
            <person name="Secka A."/>
            <person name="Antonio M."/>
            <person name="Oren A."/>
            <person name="Chaudhuri R.R."/>
            <person name="La Ragione R."/>
            <person name="Hildebrand F."/>
            <person name="Pallen M.J."/>
        </authorList>
    </citation>
    <scope>NUCLEOTIDE SEQUENCE</scope>
    <source>
        <strain evidence="11">CHK186-1790</strain>
    </source>
</reference>
<reference evidence="11" key="2">
    <citation type="submission" date="2021-04" db="EMBL/GenBank/DDBJ databases">
        <authorList>
            <person name="Gilroy R."/>
        </authorList>
    </citation>
    <scope>NUCLEOTIDE SEQUENCE</scope>
    <source>
        <strain evidence="11">CHK186-1790</strain>
    </source>
</reference>
<evidence type="ECO:0000256" key="7">
    <source>
        <dbReference type="ARBA" id="ARBA00022842"/>
    </source>
</evidence>